<organism evidence="1 2">
    <name type="scientific">Facklamia hominis CCUG 36813</name>
    <dbReference type="NCBI Taxonomy" id="883111"/>
    <lineage>
        <taxon>Bacteria</taxon>
        <taxon>Bacillati</taxon>
        <taxon>Bacillota</taxon>
        <taxon>Bacilli</taxon>
        <taxon>Lactobacillales</taxon>
        <taxon>Aerococcaceae</taxon>
        <taxon>Facklamia</taxon>
    </lineage>
</organism>
<dbReference type="Pfam" id="PF22091">
    <property type="entry name" value="DUF6941"/>
    <property type="match status" value="1"/>
</dbReference>
<comment type="caution">
    <text evidence="1">The sequence shown here is derived from an EMBL/GenBank/DDBJ whole genome shotgun (WGS) entry which is preliminary data.</text>
</comment>
<name>K1MEF9_9LACT</name>
<dbReference type="RefSeq" id="WP_006907953.1">
    <property type="nucleotide sequence ID" value="NZ_JH932292.1"/>
</dbReference>
<evidence type="ECO:0000313" key="2">
    <source>
        <dbReference type="Proteomes" id="UP000004465"/>
    </source>
</evidence>
<protein>
    <submittedName>
        <fullName evidence="1">Uncharacterized protein</fullName>
    </submittedName>
</protein>
<gene>
    <name evidence="1" type="ORF">HMPREF9706_00634</name>
</gene>
<reference evidence="1 2" key="1">
    <citation type="submission" date="2012-07" db="EMBL/GenBank/DDBJ databases">
        <title>The Genome Sequence of Facklamia hominis CCUG 36813.</title>
        <authorList>
            <consortium name="The Broad Institute Genome Sequencing Platform"/>
            <person name="Earl A."/>
            <person name="Ward D."/>
            <person name="Feldgarden M."/>
            <person name="Gevers D."/>
            <person name="Huys G."/>
            <person name="Walker B."/>
            <person name="Young S.K."/>
            <person name="Zeng Q."/>
            <person name="Gargeya S."/>
            <person name="Fitzgerald M."/>
            <person name="Haas B."/>
            <person name="Abouelleil A."/>
            <person name="Alvarado L."/>
            <person name="Arachchi H.M."/>
            <person name="Berlin A.M."/>
            <person name="Chapman S.B."/>
            <person name="Goldberg J."/>
            <person name="Griggs A."/>
            <person name="Gujja S."/>
            <person name="Hansen M."/>
            <person name="Howarth C."/>
            <person name="Imamovic A."/>
            <person name="Larimer J."/>
            <person name="McCowen C."/>
            <person name="Montmayeur A."/>
            <person name="Murphy C."/>
            <person name="Neiman D."/>
            <person name="Pearson M."/>
            <person name="Priest M."/>
            <person name="Roberts A."/>
            <person name="Saif S."/>
            <person name="Shea T."/>
            <person name="Sisk P."/>
            <person name="Sykes S."/>
            <person name="Wortman J."/>
            <person name="Nusbaum C."/>
            <person name="Birren B."/>
        </authorList>
    </citation>
    <scope>NUCLEOTIDE SEQUENCE [LARGE SCALE GENOMIC DNA]</scope>
    <source>
        <strain evidence="1 2">CCUG 36813</strain>
    </source>
</reference>
<accession>K1MEF9</accession>
<sequence>MNNTIAQIVICKDIISEKNIELVDPILMLEVPFLPTVYSFKIFVNFYSEKLNDGKEHSIRVSCLNKDTEELIIDSEGPTIIPTEKFHLGMHVNEIILKNKGTYEVLVYIDGEKISSQSFEIKVSKQNEEGDYNE</sequence>
<dbReference type="AlphaFoldDB" id="K1MEF9"/>
<evidence type="ECO:0000313" key="1">
    <source>
        <dbReference type="EMBL" id="EKB54444.1"/>
    </source>
</evidence>
<dbReference type="PATRIC" id="fig|883111.3.peg.639"/>
<dbReference type="EMBL" id="AGZD01000007">
    <property type="protein sequence ID" value="EKB54444.1"/>
    <property type="molecule type" value="Genomic_DNA"/>
</dbReference>
<dbReference type="Proteomes" id="UP000004465">
    <property type="component" value="Unassembled WGS sequence"/>
</dbReference>
<dbReference type="STRING" id="883111.HMPREF9706_00634"/>
<dbReference type="InterPro" id="IPR054221">
    <property type="entry name" value="DUF6941"/>
</dbReference>
<dbReference type="HOGENOM" id="CLU_1893070_0_0_9"/>
<proteinExistence type="predicted"/>
<keyword evidence="2" id="KW-1185">Reference proteome</keyword>